<dbReference type="Proteomes" id="UP001524473">
    <property type="component" value="Unassembled WGS sequence"/>
</dbReference>
<proteinExistence type="predicted"/>
<sequence>MLWIELNNVEYGECIVLGGRDRSILMVDCGSMNQKVRDGDTPLDVRFESIAERYEDAMDRFFLLTHYHRDHLCGLKKLLDSREGYFSRVFLPSMPLDSHGIPLLLDFAMFAYLFLPPQTDCSQVNTSCIRIFRMLGEKLGPDRIFTLRAGDLFHFDGVDYKVLWPRVEEFPFEAEVASAVEEMNILFSSPFLPECEQRFLALKNDFLSLYVKCCEAFSVSGRALPEKRRQYLAGLDETLREIEGLKAELNLCPNAHDVREILERPISATSYSDCINAASVVFHNVRAREASFDDILMTGDVTPEVLESLQDELYDGYNVLKAPHHGTASGYCRLFSEMSAAHILISNGEYHAGGSVAQEYIDLQDSVRHCTNHNACKWFQTSQACCNRLSYCYDQEPGAGLVIKCPAATGRRAEPGCQIRTVGPSGEHACICEDSGRPY</sequence>
<dbReference type="GeneID" id="90531921"/>
<dbReference type="EMBL" id="JANFZH010000024">
    <property type="protein sequence ID" value="MCQ4840460.1"/>
    <property type="molecule type" value="Genomic_DNA"/>
</dbReference>
<accession>A0ABT1S0J7</accession>
<evidence type="ECO:0000313" key="2">
    <source>
        <dbReference type="Proteomes" id="UP001524473"/>
    </source>
</evidence>
<evidence type="ECO:0008006" key="3">
    <source>
        <dbReference type="Google" id="ProtNLM"/>
    </source>
</evidence>
<comment type="caution">
    <text evidence="1">The sequence shown here is derived from an EMBL/GenBank/DDBJ whole genome shotgun (WGS) entry which is preliminary data.</text>
</comment>
<dbReference type="Gene3D" id="3.60.15.10">
    <property type="entry name" value="Ribonuclease Z/Hydroxyacylglutathione hydrolase-like"/>
    <property type="match status" value="2"/>
</dbReference>
<organism evidence="1 2">
    <name type="scientific">Neglectibacter timonensis</name>
    <dbReference type="NCBI Taxonomy" id="1776382"/>
    <lineage>
        <taxon>Bacteria</taxon>
        <taxon>Bacillati</taxon>
        <taxon>Bacillota</taxon>
        <taxon>Clostridia</taxon>
        <taxon>Eubacteriales</taxon>
        <taxon>Oscillospiraceae</taxon>
        <taxon>Neglectibacter</taxon>
    </lineage>
</organism>
<dbReference type="SUPFAM" id="SSF56281">
    <property type="entry name" value="Metallo-hydrolase/oxidoreductase"/>
    <property type="match status" value="1"/>
</dbReference>
<dbReference type="PANTHER" id="PTHR30619:SF1">
    <property type="entry name" value="RECOMBINATION PROTEIN 2"/>
    <property type="match status" value="1"/>
</dbReference>
<keyword evidence="2" id="KW-1185">Reference proteome</keyword>
<dbReference type="InterPro" id="IPR036866">
    <property type="entry name" value="RibonucZ/Hydroxyglut_hydro"/>
</dbReference>
<dbReference type="InterPro" id="IPR052159">
    <property type="entry name" value="Competence_DNA_uptake"/>
</dbReference>
<reference evidence="1 2" key="1">
    <citation type="submission" date="2022-06" db="EMBL/GenBank/DDBJ databases">
        <title>Isolation of gut microbiota from human fecal samples.</title>
        <authorList>
            <person name="Pamer E.G."/>
            <person name="Barat B."/>
            <person name="Waligurski E."/>
            <person name="Medina S."/>
            <person name="Paddock L."/>
            <person name="Mostad J."/>
        </authorList>
    </citation>
    <scope>NUCLEOTIDE SEQUENCE [LARGE SCALE GENOMIC DNA]</scope>
    <source>
        <strain evidence="1 2">DFI.9.73</strain>
    </source>
</reference>
<name>A0ABT1S0J7_9FIRM</name>
<protein>
    <recommendedName>
        <fullName evidence="3">Metallo-beta-lactamase superfamily protein</fullName>
    </recommendedName>
</protein>
<evidence type="ECO:0000313" key="1">
    <source>
        <dbReference type="EMBL" id="MCQ4840460.1"/>
    </source>
</evidence>
<dbReference type="PANTHER" id="PTHR30619">
    <property type="entry name" value="DNA INTERNALIZATION/COMPETENCE PROTEIN COMEC/REC2"/>
    <property type="match status" value="1"/>
</dbReference>
<dbReference type="RefSeq" id="WP_066862554.1">
    <property type="nucleotide sequence ID" value="NZ_CABKVV010000013.1"/>
</dbReference>
<gene>
    <name evidence="1" type="ORF">NE695_11110</name>
</gene>